<sequence>MKFTQFLYKHHIGKAVRYLWQHQRERTILMTKAENILRSMNFPIEDATKFILKQNKHKHKIIENSIKFNNINLKFEDKKYLIFEDHNVLQEGVPQACLLTKTLKIDDELPKKIQNLITEIPDNINNLLKRFVYTSVIYDAEQIKLPRLKDPDRPAWVFPRVYGITTTRKMHNLSKKFLQLCESLSGLNDAQNKSIVHNGLLSTCLEKENYFIKFSLKMDIMMTSLIPLTPIKDMNMNNEFDLPDIYPLHYTIGLSKLDIFDNENLYPIIMESPFMNVHTIFINNNPEEVRNLTEMPVTEDQIHARSMIKSFTVAATCAQQRFGLNVKKLPEPIVVQCVQSDGQNFHFSVYQLNTLDIDGKEGIKNFWWSEPSIKLYEEAQYEKGQPCLKNYNSDVFKRFLAFYKNK</sequence>
<keyword evidence="4" id="KW-0496">Mitochondrion</keyword>
<evidence type="ECO:0000313" key="9">
    <source>
        <dbReference type="EnsemblMetazoa" id="XP_001121653"/>
    </source>
</evidence>
<evidence type="ECO:0000256" key="3">
    <source>
        <dbReference type="ARBA" id="ARBA00022980"/>
    </source>
</evidence>
<evidence type="ECO:0000313" key="11">
    <source>
        <dbReference type="RefSeq" id="XP_001121653.2"/>
    </source>
</evidence>
<dbReference type="InterPro" id="IPR052482">
    <property type="entry name" value="mtLSU_mL37"/>
</dbReference>
<dbReference type="GO" id="GO:0005739">
    <property type="term" value="C:mitochondrion"/>
    <property type="evidence" value="ECO:0007669"/>
    <property type="project" value="UniProtKB-SubCell"/>
</dbReference>
<dbReference type="PANTHER" id="PTHR15889">
    <property type="entry name" value="MITOCHONDRIAL RIBOSOMAL PROTEIN L37"/>
    <property type="match status" value="1"/>
</dbReference>
<keyword evidence="5" id="KW-0687">Ribonucleoprotein</keyword>
<evidence type="ECO:0000256" key="5">
    <source>
        <dbReference type="ARBA" id="ARBA00023274"/>
    </source>
</evidence>
<protein>
    <recommendedName>
        <fullName evidence="7">Large ribosomal subunit protein mL37</fullName>
    </recommendedName>
    <alternativeName>
        <fullName evidence="8">39S ribosomal protein L37, mitochondrial</fullName>
    </alternativeName>
</protein>
<dbReference type="RefSeq" id="XP_001121653.2">
    <property type="nucleotide sequence ID" value="XM_001121653.5"/>
</dbReference>
<dbReference type="OMA" id="WERGWHD"/>
<comment type="subcellular location">
    <subcellularLocation>
        <location evidence="1">Mitochondrion</location>
    </subcellularLocation>
</comment>
<evidence type="ECO:0000256" key="4">
    <source>
        <dbReference type="ARBA" id="ARBA00023128"/>
    </source>
</evidence>
<dbReference type="GO" id="GO:1990904">
    <property type="term" value="C:ribonucleoprotein complex"/>
    <property type="evidence" value="ECO:0007669"/>
    <property type="project" value="UniProtKB-KW"/>
</dbReference>
<comment type="similarity">
    <text evidence="6">Belongs to the mitochondrion-specific ribosomal protein mL37 family.</text>
</comment>
<dbReference type="GO" id="GO:0005840">
    <property type="term" value="C:ribosome"/>
    <property type="evidence" value="ECO:0007669"/>
    <property type="project" value="UniProtKB-KW"/>
</dbReference>
<reference evidence="11" key="2">
    <citation type="submission" date="2025-04" db="UniProtKB">
        <authorList>
            <consortium name="RefSeq"/>
        </authorList>
    </citation>
    <scope>IDENTIFICATION</scope>
    <source>
        <strain evidence="11">DH4</strain>
        <tissue evidence="11">Whole body</tissue>
    </source>
</reference>
<dbReference type="Pfam" id="PF07147">
    <property type="entry name" value="PDCD9"/>
    <property type="match status" value="1"/>
</dbReference>
<gene>
    <name evidence="9" type="primary">725854</name>
    <name evidence="11" type="synonym">LOC725854</name>
</gene>
<evidence type="ECO:0000313" key="10">
    <source>
        <dbReference type="Proteomes" id="UP000005203"/>
    </source>
</evidence>
<dbReference type="GO" id="GO:0006412">
    <property type="term" value="P:translation"/>
    <property type="evidence" value="ECO:0007669"/>
    <property type="project" value="InterPro"/>
</dbReference>
<name>A0A7M7FZP9_APIME</name>
<dbReference type="OrthoDB" id="5835618at2759"/>
<accession>A0A7M7FZP9</accession>
<proteinExistence type="inferred from homology"/>
<dbReference type="PANTHER" id="PTHR15889:SF2">
    <property type="entry name" value="LARGE RIBOSOMAL SUBUNIT PROTEIN ML37"/>
    <property type="match status" value="1"/>
</dbReference>
<accession>A0A8B6XF04</accession>
<evidence type="ECO:0000256" key="7">
    <source>
        <dbReference type="ARBA" id="ARBA00039442"/>
    </source>
</evidence>
<dbReference type="AlphaFoldDB" id="A0A7M7FZP9"/>
<dbReference type="Proteomes" id="UP000005203">
    <property type="component" value="Linkage group LG10"/>
</dbReference>
<organism evidence="9">
    <name type="scientific">Apis mellifera</name>
    <name type="common">Honeybee</name>
    <dbReference type="NCBI Taxonomy" id="7460"/>
    <lineage>
        <taxon>Eukaryota</taxon>
        <taxon>Metazoa</taxon>
        <taxon>Ecdysozoa</taxon>
        <taxon>Arthropoda</taxon>
        <taxon>Hexapoda</taxon>
        <taxon>Insecta</taxon>
        <taxon>Pterygota</taxon>
        <taxon>Neoptera</taxon>
        <taxon>Endopterygota</taxon>
        <taxon>Hymenoptera</taxon>
        <taxon>Apocrita</taxon>
        <taxon>Aculeata</taxon>
        <taxon>Apoidea</taxon>
        <taxon>Anthophila</taxon>
        <taxon>Apidae</taxon>
        <taxon>Apis</taxon>
    </lineage>
</organism>
<evidence type="ECO:0000256" key="6">
    <source>
        <dbReference type="ARBA" id="ARBA00037985"/>
    </source>
</evidence>
<dbReference type="EnsemblMetazoa" id="XM_001121653">
    <property type="protein sequence ID" value="XP_001121653"/>
    <property type="gene ID" value="LOC725854"/>
</dbReference>
<keyword evidence="3 11" id="KW-0689">Ribosomal protein</keyword>
<reference evidence="9" key="1">
    <citation type="submission" date="2021-01" db="UniProtKB">
        <authorList>
            <consortium name="EnsemblMetazoa"/>
        </authorList>
    </citation>
    <scope>IDENTIFICATION</scope>
    <source>
        <strain evidence="9">DH4</strain>
    </source>
</reference>
<dbReference type="InterPro" id="IPR010793">
    <property type="entry name" value="Ribosomal_mL37/mL65"/>
</dbReference>
<evidence type="ECO:0000256" key="1">
    <source>
        <dbReference type="ARBA" id="ARBA00004173"/>
    </source>
</evidence>
<evidence type="ECO:0000256" key="2">
    <source>
        <dbReference type="ARBA" id="ARBA00022946"/>
    </source>
</evidence>
<keyword evidence="10" id="KW-1185">Reference proteome</keyword>
<keyword evidence="2" id="KW-0809">Transit peptide</keyword>
<dbReference type="GO" id="GO:0003735">
    <property type="term" value="F:structural constituent of ribosome"/>
    <property type="evidence" value="ECO:0007669"/>
    <property type="project" value="InterPro"/>
</dbReference>
<evidence type="ECO:0000256" key="8">
    <source>
        <dbReference type="ARBA" id="ARBA00041617"/>
    </source>
</evidence>
<dbReference type="KEGG" id="ame:725854"/>